<evidence type="ECO:0000313" key="1">
    <source>
        <dbReference type="EMBL" id="MCA9381754.1"/>
    </source>
</evidence>
<dbReference type="Proteomes" id="UP000775877">
    <property type="component" value="Unassembled WGS sequence"/>
</dbReference>
<proteinExistence type="predicted"/>
<name>A0A955L2M5_9BACT</name>
<reference evidence="1" key="2">
    <citation type="journal article" date="2021" name="Microbiome">
        <title>Successional dynamics and alternative stable states in a saline activated sludge microbial community over 9 years.</title>
        <authorList>
            <person name="Wang Y."/>
            <person name="Ye J."/>
            <person name="Ju F."/>
            <person name="Liu L."/>
            <person name="Boyd J.A."/>
            <person name="Deng Y."/>
            <person name="Parks D.H."/>
            <person name="Jiang X."/>
            <person name="Yin X."/>
            <person name="Woodcroft B.J."/>
            <person name="Tyson G.W."/>
            <person name="Hugenholtz P."/>
            <person name="Polz M.F."/>
            <person name="Zhang T."/>
        </authorList>
    </citation>
    <scope>NUCLEOTIDE SEQUENCE</scope>
    <source>
        <strain evidence="1">HKST-UBA13</strain>
    </source>
</reference>
<dbReference type="AlphaFoldDB" id="A0A955L2M5"/>
<organism evidence="1 2">
    <name type="scientific">Candidatus Dojkabacteria bacterium</name>
    <dbReference type="NCBI Taxonomy" id="2099670"/>
    <lineage>
        <taxon>Bacteria</taxon>
        <taxon>Candidatus Dojkabacteria</taxon>
    </lineage>
</organism>
<comment type="caution">
    <text evidence="1">The sequence shown here is derived from an EMBL/GenBank/DDBJ whole genome shotgun (WGS) entry which is preliminary data.</text>
</comment>
<reference evidence="1" key="1">
    <citation type="submission" date="2020-04" db="EMBL/GenBank/DDBJ databases">
        <authorList>
            <person name="Zhang T."/>
        </authorList>
    </citation>
    <scope>NUCLEOTIDE SEQUENCE</scope>
    <source>
        <strain evidence="1">HKST-UBA13</strain>
    </source>
</reference>
<sequence length="94" mass="10695">MFSTSISAIAKCLAILAVGHFVLRGTPTFYEIIILYSVFELTSSFIVYKKTPIIVNIDSQELTELLFLEIKKHNDRESENAHTINIPRTEANKH</sequence>
<gene>
    <name evidence="1" type="ORF">KC678_05800</name>
</gene>
<evidence type="ECO:0000313" key="2">
    <source>
        <dbReference type="Proteomes" id="UP000775877"/>
    </source>
</evidence>
<accession>A0A955L2M5</accession>
<protein>
    <submittedName>
        <fullName evidence="1">Uncharacterized protein</fullName>
    </submittedName>
</protein>
<dbReference type="EMBL" id="JAGQLJ010000177">
    <property type="protein sequence ID" value="MCA9381754.1"/>
    <property type="molecule type" value="Genomic_DNA"/>
</dbReference>